<evidence type="ECO:0000256" key="2">
    <source>
        <dbReference type="ARBA" id="ARBA00009810"/>
    </source>
</evidence>
<organism evidence="15 16">
    <name type="scientific">Neopusillimonas maritima</name>
    <dbReference type="NCBI Taxonomy" id="2026239"/>
    <lineage>
        <taxon>Bacteria</taxon>
        <taxon>Pseudomonadati</taxon>
        <taxon>Pseudomonadota</taxon>
        <taxon>Betaproteobacteria</taxon>
        <taxon>Burkholderiales</taxon>
        <taxon>Alcaligenaceae</taxon>
        <taxon>Neopusillimonas</taxon>
    </lineage>
</organism>
<keyword evidence="3 10" id="KW-0813">Transport</keyword>
<evidence type="ECO:0000256" key="12">
    <source>
        <dbReference type="SAM" id="MobiDB-lite"/>
    </source>
</evidence>
<dbReference type="EMBL" id="NQYH01000001">
    <property type="protein sequence ID" value="RIY42486.1"/>
    <property type="molecule type" value="Genomic_DNA"/>
</dbReference>
<dbReference type="OrthoDB" id="9795928at2"/>
<evidence type="ECO:0000259" key="13">
    <source>
        <dbReference type="Pfam" id="PF00593"/>
    </source>
</evidence>
<dbReference type="GO" id="GO:0015344">
    <property type="term" value="F:siderophore uptake transmembrane transporter activity"/>
    <property type="evidence" value="ECO:0007669"/>
    <property type="project" value="TreeGrafter"/>
</dbReference>
<evidence type="ECO:0000256" key="9">
    <source>
        <dbReference type="ARBA" id="ARBA00023237"/>
    </source>
</evidence>
<evidence type="ECO:0000256" key="6">
    <source>
        <dbReference type="ARBA" id="ARBA00023077"/>
    </source>
</evidence>
<reference evidence="15 16" key="1">
    <citation type="submission" date="2017-08" db="EMBL/GenBank/DDBJ databases">
        <title>Pusillimonas indicus sp. nov., a member of the family Alcaligenaceae isolated from surface seawater.</title>
        <authorList>
            <person name="Li J."/>
        </authorList>
    </citation>
    <scope>NUCLEOTIDE SEQUENCE [LARGE SCALE GENOMIC DNA]</scope>
    <source>
        <strain evidence="15 16">L52-1-41</strain>
    </source>
</reference>
<evidence type="ECO:0000313" key="16">
    <source>
        <dbReference type="Proteomes" id="UP000266206"/>
    </source>
</evidence>
<evidence type="ECO:0000256" key="5">
    <source>
        <dbReference type="ARBA" id="ARBA00022692"/>
    </source>
</evidence>
<comment type="similarity">
    <text evidence="2 10 11">Belongs to the TonB-dependent receptor family.</text>
</comment>
<proteinExistence type="inferred from homology"/>
<dbReference type="GO" id="GO:0044718">
    <property type="term" value="P:siderophore transmembrane transport"/>
    <property type="evidence" value="ECO:0007669"/>
    <property type="project" value="TreeGrafter"/>
</dbReference>
<dbReference type="Pfam" id="PF00593">
    <property type="entry name" value="TonB_dep_Rec_b-barrel"/>
    <property type="match status" value="1"/>
</dbReference>
<dbReference type="PANTHER" id="PTHR30069">
    <property type="entry name" value="TONB-DEPENDENT OUTER MEMBRANE RECEPTOR"/>
    <property type="match status" value="1"/>
</dbReference>
<feature type="domain" description="TonB-dependent receptor-like beta-barrel" evidence="13">
    <location>
        <begin position="213"/>
        <end position="664"/>
    </location>
</feature>
<evidence type="ECO:0000256" key="1">
    <source>
        <dbReference type="ARBA" id="ARBA00004571"/>
    </source>
</evidence>
<dbReference type="PANTHER" id="PTHR30069:SF40">
    <property type="entry name" value="TONB-DEPENDENT RECEPTOR NMB0964-RELATED"/>
    <property type="match status" value="1"/>
</dbReference>
<keyword evidence="9 10" id="KW-0998">Cell outer membrane</keyword>
<evidence type="ECO:0000256" key="10">
    <source>
        <dbReference type="PROSITE-ProRule" id="PRU01360"/>
    </source>
</evidence>
<accession>A0A3A1YY67</accession>
<dbReference type="GO" id="GO:0009279">
    <property type="term" value="C:cell outer membrane"/>
    <property type="evidence" value="ECO:0007669"/>
    <property type="project" value="UniProtKB-SubCell"/>
</dbReference>
<keyword evidence="6 11" id="KW-0798">TonB box</keyword>
<keyword evidence="7 10" id="KW-0472">Membrane</keyword>
<keyword evidence="8 15" id="KW-0675">Receptor</keyword>
<sequence length="695" mass="75932">MERKVKKVWVSSWNAGVGLVAAFYGVGVAAVEPPASEPKQLEKIVIKANPLRTDADNATIPVSVLSGERLLLSDQTTLGVALEGLPGVRADTFGAGASRPIIRGQTAPRVVVLQDGSDVMDASGISPDHALTVDPMLADRIEVIRGPGALLYSAGAIGGVVNVIDGRIPDAVPADGVEGFANLRGASGARERAGAVGVTVGEGSFALRLEGATRHADDYRVPDWSTSRLPGSFARSTTGSIGASWIHDNGYTGLSFSQINSRYGLPGHDHGYDDCHPHDLSLHCGGHDDHDEDHEEEGHDDHDHEGSDEGDTPVTRLKSQRFDARGEYSNPLPGLTRLSWRAGFAKYRHDEMEHDEIAGTFKNRAYDLRLELAHAPIAGWEGVFALQNGQSRFDTSGPERFLPSTRTKTWGLALLETYRLNDWRFEIGMRHDWQTIRPDSTQPAYQGRALSGSAAAILEFAPAYSLALQFSRAERMPGAQELYADGVHLATNTYEIGQSDLGTEKSTGVDLTLRKSEGDFTFEASVFYNRVKDYIYAQTLDRYEDFRLIRYAQQDAQFVGLELDMNYQVNRTISVGVFGDVTRGRLTNGGGDLPRIPAARLGGRINAQWQDWRANLEVIRVLRQNRIAAYESATPGYTMLNAGVAYDFEAQGADAQVYLQGRNLLNRLAFNHSSYLAQVAPLPGRSIMLGVRVDY</sequence>
<dbReference type="InterPro" id="IPR000531">
    <property type="entry name" value="Beta-barrel_TonB"/>
</dbReference>
<keyword evidence="4 10" id="KW-1134">Transmembrane beta strand</keyword>
<name>A0A3A1YY67_9BURK</name>
<dbReference type="PROSITE" id="PS52016">
    <property type="entry name" value="TONB_DEPENDENT_REC_3"/>
    <property type="match status" value="1"/>
</dbReference>
<feature type="compositionally biased region" description="Basic and acidic residues" evidence="12">
    <location>
        <begin position="296"/>
        <end position="307"/>
    </location>
</feature>
<evidence type="ECO:0000313" key="15">
    <source>
        <dbReference type="EMBL" id="RIY42486.1"/>
    </source>
</evidence>
<evidence type="ECO:0000256" key="11">
    <source>
        <dbReference type="RuleBase" id="RU003357"/>
    </source>
</evidence>
<dbReference type="Gene3D" id="2.170.130.10">
    <property type="entry name" value="TonB-dependent receptor, plug domain"/>
    <property type="match status" value="1"/>
</dbReference>
<dbReference type="AlphaFoldDB" id="A0A3A1YY67"/>
<comment type="subcellular location">
    <subcellularLocation>
        <location evidence="1 10">Cell outer membrane</location>
        <topology evidence="1 10">Multi-pass membrane protein</topology>
    </subcellularLocation>
</comment>
<evidence type="ECO:0000256" key="4">
    <source>
        <dbReference type="ARBA" id="ARBA00022452"/>
    </source>
</evidence>
<dbReference type="Pfam" id="PF07715">
    <property type="entry name" value="Plug"/>
    <property type="match status" value="1"/>
</dbReference>
<feature type="domain" description="TonB-dependent receptor plug" evidence="14">
    <location>
        <begin position="56"/>
        <end position="160"/>
    </location>
</feature>
<dbReference type="SUPFAM" id="SSF56935">
    <property type="entry name" value="Porins"/>
    <property type="match status" value="1"/>
</dbReference>
<dbReference type="InterPro" id="IPR012910">
    <property type="entry name" value="Plug_dom"/>
</dbReference>
<dbReference type="InterPro" id="IPR039426">
    <property type="entry name" value="TonB-dep_rcpt-like"/>
</dbReference>
<dbReference type="Proteomes" id="UP000266206">
    <property type="component" value="Unassembled WGS sequence"/>
</dbReference>
<gene>
    <name evidence="15" type="ORF">CJP73_03380</name>
</gene>
<dbReference type="InterPro" id="IPR036942">
    <property type="entry name" value="Beta-barrel_TonB_sf"/>
</dbReference>
<dbReference type="Gene3D" id="2.40.170.20">
    <property type="entry name" value="TonB-dependent receptor, beta-barrel domain"/>
    <property type="match status" value="1"/>
</dbReference>
<comment type="caution">
    <text evidence="15">The sequence shown here is derived from an EMBL/GenBank/DDBJ whole genome shotgun (WGS) entry which is preliminary data.</text>
</comment>
<evidence type="ECO:0000256" key="7">
    <source>
        <dbReference type="ARBA" id="ARBA00023136"/>
    </source>
</evidence>
<protein>
    <submittedName>
        <fullName evidence="15">TonB-dependent receptor</fullName>
    </submittedName>
</protein>
<dbReference type="InterPro" id="IPR037066">
    <property type="entry name" value="Plug_dom_sf"/>
</dbReference>
<keyword evidence="5 10" id="KW-0812">Transmembrane</keyword>
<feature type="region of interest" description="Disordered" evidence="12">
    <location>
        <begin position="286"/>
        <end position="315"/>
    </location>
</feature>
<evidence type="ECO:0000256" key="8">
    <source>
        <dbReference type="ARBA" id="ARBA00023170"/>
    </source>
</evidence>
<evidence type="ECO:0000256" key="3">
    <source>
        <dbReference type="ARBA" id="ARBA00022448"/>
    </source>
</evidence>
<evidence type="ECO:0000259" key="14">
    <source>
        <dbReference type="Pfam" id="PF07715"/>
    </source>
</evidence>